<name>A0AAN9N242_CANGL</name>
<comment type="caution">
    <text evidence="1">The sequence shown here is derived from an EMBL/GenBank/DDBJ whole genome shotgun (WGS) entry which is preliminary data.</text>
</comment>
<sequence>MKWPLGWPVVGYPGFLRVLIAVVLGKISCDWWEIQVGPSVCIEAGNHIWATRSYLRYLIISPIESDY</sequence>
<reference evidence="1 2" key="1">
    <citation type="submission" date="2024-01" db="EMBL/GenBank/DDBJ databases">
        <title>The genomes of 5 underutilized Papilionoideae crops provide insights into root nodulation and disease resistanc.</title>
        <authorList>
            <person name="Jiang F."/>
        </authorList>
    </citation>
    <scope>NUCLEOTIDE SEQUENCE [LARGE SCALE GENOMIC DNA]</scope>
    <source>
        <strain evidence="1">LVBAO_FW01</strain>
        <tissue evidence="1">Leaves</tissue>
    </source>
</reference>
<dbReference type="Proteomes" id="UP001367508">
    <property type="component" value="Unassembled WGS sequence"/>
</dbReference>
<dbReference type="AlphaFoldDB" id="A0AAN9N242"/>
<organism evidence="1 2">
    <name type="scientific">Canavalia gladiata</name>
    <name type="common">Sword bean</name>
    <name type="synonym">Dolichos gladiatus</name>
    <dbReference type="NCBI Taxonomy" id="3824"/>
    <lineage>
        <taxon>Eukaryota</taxon>
        <taxon>Viridiplantae</taxon>
        <taxon>Streptophyta</taxon>
        <taxon>Embryophyta</taxon>
        <taxon>Tracheophyta</taxon>
        <taxon>Spermatophyta</taxon>
        <taxon>Magnoliopsida</taxon>
        <taxon>eudicotyledons</taxon>
        <taxon>Gunneridae</taxon>
        <taxon>Pentapetalae</taxon>
        <taxon>rosids</taxon>
        <taxon>fabids</taxon>
        <taxon>Fabales</taxon>
        <taxon>Fabaceae</taxon>
        <taxon>Papilionoideae</taxon>
        <taxon>50 kb inversion clade</taxon>
        <taxon>NPAAA clade</taxon>
        <taxon>indigoferoid/millettioid clade</taxon>
        <taxon>Phaseoleae</taxon>
        <taxon>Canavalia</taxon>
    </lineage>
</organism>
<gene>
    <name evidence="1" type="ORF">VNO77_04704</name>
</gene>
<keyword evidence="2" id="KW-1185">Reference proteome</keyword>
<evidence type="ECO:0000313" key="2">
    <source>
        <dbReference type="Proteomes" id="UP001367508"/>
    </source>
</evidence>
<evidence type="ECO:0000313" key="1">
    <source>
        <dbReference type="EMBL" id="KAK7362587.1"/>
    </source>
</evidence>
<dbReference type="EMBL" id="JAYMYQ010000001">
    <property type="protein sequence ID" value="KAK7362587.1"/>
    <property type="molecule type" value="Genomic_DNA"/>
</dbReference>
<protein>
    <submittedName>
        <fullName evidence="1">Uncharacterized protein</fullName>
    </submittedName>
</protein>
<proteinExistence type="predicted"/>
<accession>A0AAN9N242</accession>